<protein>
    <submittedName>
        <fullName evidence="2">Uncharacterized protein</fullName>
    </submittedName>
</protein>
<sequence length="217" mass="24739">MYPSRPAPSPPRTHTLPPNHPFSTHVASNQYTSFNASMDSFQTTRTAPSPPSTPSSYRRARSPTANLAKPLSPTRVAHNLGHHSIYQSPKSYRSDRAEPTSPTPTPLIPLPIELTLFDPRPRQTLLRDVEYILGKKLHFPFIRRVASNTDDDKKTKKTKDHKEKRGRRLRKEKEYDLDDWASWDVLDEMIVRDDVILSEQGSAKGRQYKGVKGGNWI</sequence>
<dbReference type="EMBL" id="CP144051">
    <property type="protein sequence ID" value="WWD15772.1"/>
    <property type="molecule type" value="Genomic_DNA"/>
</dbReference>
<feature type="compositionally biased region" description="Low complexity" evidence="1">
    <location>
        <begin position="54"/>
        <end position="65"/>
    </location>
</feature>
<feature type="compositionally biased region" description="Pro residues" evidence="1">
    <location>
        <begin position="1"/>
        <end position="11"/>
    </location>
</feature>
<dbReference type="Proteomes" id="UP000322225">
    <property type="component" value="Chromosome 1"/>
</dbReference>
<proteinExistence type="predicted"/>
<reference evidence="2" key="2">
    <citation type="submission" date="2024-01" db="EMBL/GenBank/DDBJ databases">
        <title>Comparative genomics of Cryptococcus and Kwoniella reveals pathogenesis evolution and contrasting modes of karyotype evolution via chromosome fusion or intercentromeric recombination.</title>
        <authorList>
            <person name="Coelho M.A."/>
            <person name="David-Palma M."/>
            <person name="Shea T."/>
            <person name="Bowers K."/>
            <person name="McGinley-Smith S."/>
            <person name="Mohammad A.W."/>
            <person name="Gnirke A."/>
            <person name="Yurkov A.M."/>
            <person name="Nowrousian M."/>
            <person name="Sun S."/>
            <person name="Cuomo C.A."/>
            <person name="Heitman J."/>
        </authorList>
    </citation>
    <scope>NUCLEOTIDE SEQUENCE</scope>
    <source>
        <strain evidence="2">CBS 12478</strain>
    </source>
</reference>
<feature type="region of interest" description="Disordered" evidence="1">
    <location>
        <begin position="1"/>
        <end position="106"/>
    </location>
</feature>
<accession>A0A5M6BUM5</accession>
<feature type="compositionally biased region" description="Basic residues" evidence="1">
    <location>
        <begin position="155"/>
        <end position="168"/>
    </location>
</feature>
<evidence type="ECO:0000313" key="3">
    <source>
        <dbReference type="Proteomes" id="UP000322225"/>
    </source>
</evidence>
<dbReference type="KEGG" id="ksn:43591085"/>
<reference evidence="2" key="1">
    <citation type="submission" date="2017-08" db="EMBL/GenBank/DDBJ databases">
        <authorList>
            <person name="Cuomo C."/>
            <person name="Billmyre B."/>
            <person name="Heitman J."/>
        </authorList>
    </citation>
    <scope>NUCLEOTIDE SEQUENCE</scope>
    <source>
        <strain evidence="2">CBS 12478</strain>
    </source>
</reference>
<dbReference type="RefSeq" id="XP_031858839.1">
    <property type="nucleotide sequence ID" value="XM_032006920.1"/>
</dbReference>
<name>A0A5M6BUM5_9TREE</name>
<feature type="region of interest" description="Disordered" evidence="1">
    <location>
        <begin position="149"/>
        <end position="168"/>
    </location>
</feature>
<feature type="compositionally biased region" description="Polar residues" evidence="1">
    <location>
        <begin position="21"/>
        <end position="42"/>
    </location>
</feature>
<evidence type="ECO:0000313" key="2">
    <source>
        <dbReference type="EMBL" id="WWD15772.1"/>
    </source>
</evidence>
<dbReference type="AlphaFoldDB" id="A0A5M6BUM5"/>
<gene>
    <name evidence="2" type="ORF">CI109_100195</name>
</gene>
<dbReference type="GeneID" id="43591085"/>
<organism evidence="2 3">
    <name type="scientific">Kwoniella shandongensis</name>
    <dbReference type="NCBI Taxonomy" id="1734106"/>
    <lineage>
        <taxon>Eukaryota</taxon>
        <taxon>Fungi</taxon>
        <taxon>Dikarya</taxon>
        <taxon>Basidiomycota</taxon>
        <taxon>Agaricomycotina</taxon>
        <taxon>Tremellomycetes</taxon>
        <taxon>Tremellales</taxon>
        <taxon>Cryptococcaceae</taxon>
        <taxon>Kwoniella</taxon>
    </lineage>
</organism>
<keyword evidence="3" id="KW-1185">Reference proteome</keyword>
<evidence type="ECO:0000256" key="1">
    <source>
        <dbReference type="SAM" id="MobiDB-lite"/>
    </source>
</evidence>
<dbReference type="OrthoDB" id="2596958at2759"/>